<evidence type="ECO:0000313" key="3">
    <source>
        <dbReference type="Proteomes" id="UP000287972"/>
    </source>
</evidence>
<reference evidence="2 3" key="1">
    <citation type="submission" date="2017-06" db="EMBL/GenBank/DDBJ databases">
        <title>Comparative genomic analysis of Ambrosia Fusariam Clade fungi.</title>
        <authorList>
            <person name="Stajich J.E."/>
            <person name="Carrillo J."/>
            <person name="Kijimoto T."/>
            <person name="Eskalen A."/>
            <person name="O'Donnell K."/>
            <person name="Kasson M."/>
        </authorList>
    </citation>
    <scope>NUCLEOTIDE SEQUENCE [LARGE SCALE GENOMIC DNA]</scope>
    <source>
        <strain evidence="2 3">NRRL62606</strain>
    </source>
</reference>
<dbReference type="EMBL" id="NKCL01000164">
    <property type="protein sequence ID" value="RSL79766.1"/>
    <property type="molecule type" value="Genomic_DNA"/>
</dbReference>
<dbReference type="AlphaFoldDB" id="A0A428RQB1"/>
<organism evidence="2 3">
    <name type="scientific">Fusarium floridanum</name>
    <dbReference type="NCBI Taxonomy" id="1325733"/>
    <lineage>
        <taxon>Eukaryota</taxon>
        <taxon>Fungi</taxon>
        <taxon>Dikarya</taxon>
        <taxon>Ascomycota</taxon>
        <taxon>Pezizomycotina</taxon>
        <taxon>Sordariomycetes</taxon>
        <taxon>Hypocreomycetidae</taxon>
        <taxon>Hypocreales</taxon>
        <taxon>Nectriaceae</taxon>
        <taxon>Fusarium</taxon>
        <taxon>Fusarium solani species complex</taxon>
    </lineage>
</organism>
<protein>
    <submittedName>
        <fullName evidence="2">Uncharacterized protein</fullName>
    </submittedName>
</protein>
<keyword evidence="3" id="KW-1185">Reference proteome</keyword>
<feature type="region of interest" description="Disordered" evidence="1">
    <location>
        <begin position="222"/>
        <end position="350"/>
    </location>
</feature>
<feature type="compositionally biased region" description="Polar residues" evidence="1">
    <location>
        <begin position="309"/>
        <end position="322"/>
    </location>
</feature>
<feature type="region of interest" description="Disordered" evidence="1">
    <location>
        <begin position="144"/>
        <end position="194"/>
    </location>
</feature>
<gene>
    <name evidence="2" type="ORF">CEP51_007089</name>
</gene>
<proteinExistence type="predicted"/>
<comment type="caution">
    <text evidence="2">The sequence shown here is derived from an EMBL/GenBank/DDBJ whole genome shotgun (WGS) entry which is preliminary data.</text>
</comment>
<sequence length="479" mass="55236">MTSANCTCPLADYQMIVADNGKPTDTMTNIAEGLGHSIRGRKDDHRFADIVKAYPSRFTSSVGISGHQLLRWNNRLHLQGLVEMTHEFLCTSGNGPLFWPDENENGHKDPLRYSEDRDEIFEEMVRLFFKINDNQRTKQKRLLRSRRVSQDHRQILNTGSVDGRPPIREVPVGGRMQRPTKSPDDLNLDPLVWDRPANKPRRRVKRWRDHRGSWLFDAYSDRDQDRTSAGPSYRREQVPSDELAERPRGPENATMTDPPTQSDVEMDNTTYNRAGIGHPQPMNMDRTSESKEPEDQEGTDYDNRAFWPSSGQSREAPQSRQGLSRGPSEPDTQPVEEPASPESKTSPILAPTTPAAIHDVHLIFSVQTFPWLNQIWNPNRHFFHYTLKALFEELPWQGPFHKVVMLLEFPGGVIIEDVQRDDEMRFRIVLARFEQKIETLRACYAAPDRDVVLEVSLEPMGRYQEPSERVQALLRRHVR</sequence>
<evidence type="ECO:0000313" key="2">
    <source>
        <dbReference type="EMBL" id="RSL79766.1"/>
    </source>
</evidence>
<dbReference type="Proteomes" id="UP000287972">
    <property type="component" value="Unassembled WGS sequence"/>
</dbReference>
<accession>A0A428RQB1</accession>
<feature type="compositionally biased region" description="Basic and acidic residues" evidence="1">
    <location>
        <begin position="233"/>
        <end position="249"/>
    </location>
</feature>
<feature type="compositionally biased region" description="Polar residues" evidence="1">
    <location>
        <begin position="253"/>
        <end position="272"/>
    </location>
</feature>
<evidence type="ECO:0000256" key="1">
    <source>
        <dbReference type="SAM" id="MobiDB-lite"/>
    </source>
</evidence>
<name>A0A428RQB1_9HYPO</name>